<evidence type="ECO:0000256" key="5">
    <source>
        <dbReference type="ARBA" id="ARBA00022547"/>
    </source>
</evidence>
<evidence type="ECO:0000256" key="14">
    <source>
        <dbReference type="ARBA" id="ARBA00025830"/>
    </source>
</evidence>
<dbReference type="GO" id="GO:0046933">
    <property type="term" value="F:proton-transporting ATP synthase activity, rotational mechanism"/>
    <property type="evidence" value="ECO:0007669"/>
    <property type="project" value="UniProtKB-UniRule"/>
</dbReference>
<evidence type="ECO:0000313" key="19">
    <source>
        <dbReference type="Proteomes" id="UP000266934"/>
    </source>
</evidence>
<dbReference type="InterPro" id="IPR002146">
    <property type="entry name" value="ATP_synth_b/b'su_bac/chlpt"/>
</dbReference>
<dbReference type="AlphaFoldDB" id="A0A348FW07"/>
<dbReference type="Pfam" id="PF00430">
    <property type="entry name" value="ATP-synt_B"/>
    <property type="match status" value="1"/>
</dbReference>
<keyword evidence="10 15" id="KW-0472">Membrane</keyword>
<keyword evidence="6 15" id="KW-0812">Transmembrane</keyword>
<reference evidence="18 19" key="1">
    <citation type="submission" date="2018-08" db="EMBL/GenBank/DDBJ databases">
        <title>Complete genome sequencing of Blastochloris tepida GI.</title>
        <authorList>
            <person name="Tsukatani Y."/>
            <person name="Mori H."/>
        </authorList>
    </citation>
    <scope>NUCLEOTIDE SEQUENCE [LARGE SCALE GENOMIC DNA]</scope>
    <source>
        <strain evidence="18 19">GI</strain>
    </source>
</reference>
<dbReference type="CDD" id="cd06503">
    <property type="entry name" value="ATP-synt_Fo_b"/>
    <property type="match status" value="1"/>
</dbReference>
<keyword evidence="11 15" id="KW-0066">ATP synthesis</keyword>
<evidence type="ECO:0000313" key="18">
    <source>
        <dbReference type="EMBL" id="BBF91490.1"/>
    </source>
</evidence>
<evidence type="ECO:0000256" key="7">
    <source>
        <dbReference type="ARBA" id="ARBA00022781"/>
    </source>
</evidence>
<comment type="subunit">
    <text evidence="14 15">F-type ATPases have 2 components, F(1) - the catalytic core - and F(0) - the membrane proton channel. F(1) has five subunits: alpha(3), beta(3), gamma(1), delta(1), epsilon(1). F(0) has three main subunits: a(1), b(2) and c(10-14). The alpha and beta chains form an alternating ring which encloses part of the gamma chain. F(1) is attached to F(0) by a central stalk formed by the gamma and epsilon chains, while a peripheral stalk is formed by the delta and b chains.</text>
</comment>
<dbReference type="GO" id="GO:0046961">
    <property type="term" value="F:proton-transporting ATPase activity, rotational mechanism"/>
    <property type="evidence" value="ECO:0007669"/>
    <property type="project" value="TreeGrafter"/>
</dbReference>
<name>A0A348FW07_9HYPH</name>
<evidence type="ECO:0000256" key="15">
    <source>
        <dbReference type="HAMAP-Rule" id="MF_01398"/>
    </source>
</evidence>
<keyword evidence="4 15" id="KW-1003">Cell membrane</keyword>
<dbReference type="GO" id="GO:0005886">
    <property type="term" value="C:plasma membrane"/>
    <property type="evidence" value="ECO:0007669"/>
    <property type="project" value="UniProtKB-SubCell"/>
</dbReference>
<keyword evidence="17" id="KW-0175">Coiled coil</keyword>
<sequence length="181" mass="19080">MAETTAHTEVPGGHKGVFPPFNKETFPSQLTWLGITFILLYVMMAKVALPRIGSILEERRGHIDGAIAEAEQFKRDSEAAVAAYEKALAEARGKAHAIAGATRDKLNAEADERRKAIEAQLAEKLAAAETTIADTKAKAMANVEAIAGEAASAIVEKLIGKTPSSDAVRTAVADATRGGRA</sequence>
<evidence type="ECO:0000256" key="11">
    <source>
        <dbReference type="ARBA" id="ARBA00023310"/>
    </source>
</evidence>
<comment type="function">
    <text evidence="13">Component of the F(0) channel, it forms part of the peripheral stalk, linking F(1) to F(0). The b'-subunit is a diverged and duplicated form of b found in plants and photosynthetic bacteria.</text>
</comment>
<feature type="transmembrane region" description="Helical" evidence="15">
    <location>
        <begin position="30"/>
        <end position="49"/>
    </location>
</feature>
<comment type="subcellular location">
    <subcellularLocation>
        <location evidence="1">Cell inner membrane</location>
        <topology evidence="1">Single-pass membrane protein</topology>
    </subcellularLocation>
    <subcellularLocation>
        <location evidence="15">Cell membrane</location>
        <topology evidence="15">Single-pass membrane protein</topology>
    </subcellularLocation>
</comment>
<evidence type="ECO:0000256" key="9">
    <source>
        <dbReference type="ARBA" id="ARBA00023065"/>
    </source>
</evidence>
<protein>
    <recommendedName>
        <fullName evidence="15">ATP synthase subunit b</fullName>
    </recommendedName>
    <alternativeName>
        <fullName evidence="15">ATP synthase F(0) sector subunit b</fullName>
    </alternativeName>
    <alternativeName>
        <fullName evidence="15">ATPase subunit I</fullName>
    </alternativeName>
    <alternativeName>
        <fullName evidence="15">F-type ATPase subunit b</fullName>
        <shortName evidence="15">F-ATPase subunit b</shortName>
    </alternativeName>
</protein>
<keyword evidence="19" id="KW-1185">Reference proteome</keyword>
<evidence type="ECO:0000256" key="10">
    <source>
        <dbReference type="ARBA" id="ARBA00023136"/>
    </source>
</evidence>
<accession>A0A348FW07</accession>
<feature type="coiled-coil region" evidence="17">
    <location>
        <begin position="74"/>
        <end position="138"/>
    </location>
</feature>
<dbReference type="RefSeq" id="WP_126396742.1">
    <property type="nucleotide sequence ID" value="NZ_AP018907.1"/>
</dbReference>
<evidence type="ECO:0000256" key="12">
    <source>
        <dbReference type="ARBA" id="ARBA00025198"/>
    </source>
</evidence>
<evidence type="ECO:0000256" key="8">
    <source>
        <dbReference type="ARBA" id="ARBA00022989"/>
    </source>
</evidence>
<dbReference type="NCBIfam" id="NF006612">
    <property type="entry name" value="PRK09174.1"/>
    <property type="match status" value="1"/>
</dbReference>
<dbReference type="PANTHER" id="PTHR33445">
    <property type="entry name" value="ATP SYNTHASE SUBUNIT B', CHLOROPLASTIC"/>
    <property type="match status" value="1"/>
</dbReference>
<dbReference type="GO" id="GO:0045259">
    <property type="term" value="C:proton-transporting ATP synthase complex"/>
    <property type="evidence" value="ECO:0007669"/>
    <property type="project" value="UniProtKB-KW"/>
</dbReference>
<dbReference type="Proteomes" id="UP000266934">
    <property type="component" value="Chromosome"/>
</dbReference>
<evidence type="ECO:0000256" key="6">
    <source>
        <dbReference type="ARBA" id="ARBA00022692"/>
    </source>
</evidence>
<keyword evidence="9 15" id="KW-0406">Ion transport</keyword>
<evidence type="ECO:0000256" key="4">
    <source>
        <dbReference type="ARBA" id="ARBA00022475"/>
    </source>
</evidence>
<comment type="similarity">
    <text evidence="2 15 16">Belongs to the ATPase B chain family.</text>
</comment>
<evidence type="ECO:0000256" key="13">
    <source>
        <dbReference type="ARBA" id="ARBA00025614"/>
    </source>
</evidence>
<evidence type="ECO:0000256" key="1">
    <source>
        <dbReference type="ARBA" id="ARBA00004377"/>
    </source>
</evidence>
<evidence type="ECO:0000256" key="3">
    <source>
        <dbReference type="ARBA" id="ARBA00022448"/>
    </source>
</evidence>
<gene>
    <name evidence="18" type="primary">atpF2</name>
    <name evidence="15" type="synonym">atpF</name>
    <name evidence="18" type="ORF">BLTE_01750</name>
</gene>
<comment type="function">
    <text evidence="12 15">F(1)F(0) ATP synthase produces ATP from ADP in the presence of a proton or sodium gradient. F-type ATPases consist of two structural domains, F(1) containing the extramembraneous catalytic core and F(0) containing the membrane proton channel, linked together by a central stalk and a peripheral stalk. During catalysis, ATP synthesis in the catalytic domain of F(1) is coupled via a rotary mechanism of the central stalk subunits to proton translocation.</text>
</comment>
<dbReference type="EMBL" id="AP018907">
    <property type="protein sequence ID" value="BBF91490.1"/>
    <property type="molecule type" value="Genomic_DNA"/>
</dbReference>
<keyword evidence="8 15" id="KW-1133">Transmembrane helix</keyword>
<dbReference type="HAMAP" id="MF_01398">
    <property type="entry name" value="ATP_synth_b_bprime"/>
    <property type="match status" value="1"/>
</dbReference>
<evidence type="ECO:0000256" key="2">
    <source>
        <dbReference type="ARBA" id="ARBA00005513"/>
    </source>
</evidence>
<evidence type="ECO:0000256" key="17">
    <source>
        <dbReference type="SAM" id="Coils"/>
    </source>
</evidence>
<dbReference type="OrthoDB" id="9805716at2"/>
<keyword evidence="5 15" id="KW-0138">CF(0)</keyword>
<dbReference type="PANTHER" id="PTHR33445:SF1">
    <property type="entry name" value="ATP SYNTHASE SUBUNIT B"/>
    <property type="match status" value="1"/>
</dbReference>
<proteinExistence type="inferred from homology"/>
<keyword evidence="7 15" id="KW-0375">Hydrogen ion transport</keyword>
<keyword evidence="3 15" id="KW-0813">Transport</keyword>
<dbReference type="KEGG" id="blag:BLTE_01750"/>
<organism evidence="18 19">
    <name type="scientific">Blastochloris tepida</name>
    <dbReference type="NCBI Taxonomy" id="2233851"/>
    <lineage>
        <taxon>Bacteria</taxon>
        <taxon>Pseudomonadati</taxon>
        <taxon>Pseudomonadota</taxon>
        <taxon>Alphaproteobacteria</taxon>
        <taxon>Hyphomicrobiales</taxon>
        <taxon>Blastochloridaceae</taxon>
        <taxon>Blastochloris</taxon>
    </lineage>
</organism>
<evidence type="ECO:0000256" key="16">
    <source>
        <dbReference type="RuleBase" id="RU003848"/>
    </source>
</evidence>
<dbReference type="InterPro" id="IPR050059">
    <property type="entry name" value="ATP_synthase_B_chain"/>
</dbReference>